<protein>
    <submittedName>
        <fullName evidence="1">Uncharacterized protein</fullName>
    </submittedName>
</protein>
<reference evidence="1" key="1">
    <citation type="submission" date="2022-07" db="EMBL/GenBank/DDBJ databases">
        <title>Genome Sequence of Phlebia brevispora.</title>
        <authorList>
            <person name="Buettner E."/>
        </authorList>
    </citation>
    <scope>NUCLEOTIDE SEQUENCE</scope>
    <source>
        <strain evidence="1">MPL23</strain>
    </source>
</reference>
<evidence type="ECO:0000313" key="2">
    <source>
        <dbReference type="Proteomes" id="UP001148662"/>
    </source>
</evidence>
<accession>A0ACC1RL02</accession>
<keyword evidence="2" id="KW-1185">Reference proteome</keyword>
<sequence length="514" mass="56675">MLAMQLPEACSEPAVKKTKILAGKLFDPYSLDFLENRLITVSEKSGLIVDVQPFDHLTGIVLSRQPDVVDLRKQTVLPGFVDAHVHFFLHPYSEVTWEDQVTRENLTERTVRAVVHAKRTLMAGYTAVRDLGTEGAEDADITLRKCLSGPNPMVPGPRYFTANRAIVTTGSYGPKNRLYPNRDGVEGVTGAEVADGESECRRAVRRQVGAGADWIKVIVSLRQRSFITNGRITQDLRRCVFRYRCVPRAVYAADYRARARIADADPITAGRSFPTFTESELEAVVSEAHRLGVKVAAHASTSSSWTTLHAINHRVDTIEHAYEIGELFDETTRPRLSVDPPLRSKGTAVWVPTLATYYTVGQTSGVWEKAAKTFKTVLAHTDPKDLAIACGGDTGVFAHGDNALEMKVMVRLGADWRLVLRWATLGGWQCLRSMRWEGEEGLDRLNRVEELGEDARVVGDNEVPFGAVRKGFAADIIATNGDFAKDFEGAVDKASISFVMKGAAVCKLDGRELV</sequence>
<name>A0ACC1RL02_9APHY</name>
<proteinExistence type="predicted"/>
<comment type="caution">
    <text evidence="1">The sequence shown here is derived from an EMBL/GenBank/DDBJ whole genome shotgun (WGS) entry which is preliminary data.</text>
</comment>
<dbReference type="Proteomes" id="UP001148662">
    <property type="component" value="Unassembled WGS sequence"/>
</dbReference>
<gene>
    <name evidence="1" type="ORF">NM688_g8970</name>
</gene>
<organism evidence="1 2">
    <name type="scientific">Phlebia brevispora</name>
    <dbReference type="NCBI Taxonomy" id="194682"/>
    <lineage>
        <taxon>Eukaryota</taxon>
        <taxon>Fungi</taxon>
        <taxon>Dikarya</taxon>
        <taxon>Basidiomycota</taxon>
        <taxon>Agaricomycotina</taxon>
        <taxon>Agaricomycetes</taxon>
        <taxon>Polyporales</taxon>
        <taxon>Meruliaceae</taxon>
        <taxon>Phlebia</taxon>
    </lineage>
</organism>
<evidence type="ECO:0000313" key="1">
    <source>
        <dbReference type="EMBL" id="KAJ3521806.1"/>
    </source>
</evidence>
<dbReference type="EMBL" id="JANHOG010002595">
    <property type="protein sequence ID" value="KAJ3521806.1"/>
    <property type="molecule type" value="Genomic_DNA"/>
</dbReference>